<sequence length="147" mass="16433">MKRTISIAIIIGLFIEVIVLYFRLEITDIPLFKDLLSATISMGSIAVGFLAAAITLMPSLEGNKFLSKLKQLGGYKKILNALLLAIALLFILCLISLVGLFFDLETVSTITSLFLYLWIFFFIVAIYSVSVVIVTFLFYLRLSADDY</sequence>
<dbReference type="OrthoDB" id="2990401at2"/>
<keyword evidence="1" id="KW-0812">Transmembrane</keyword>
<feature type="transmembrane region" description="Helical" evidence="1">
    <location>
        <begin position="36"/>
        <end position="57"/>
    </location>
</feature>
<dbReference type="EMBL" id="VTEV01000006">
    <property type="protein sequence ID" value="TYS67043.1"/>
    <property type="molecule type" value="Genomic_DNA"/>
</dbReference>
<keyword evidence="1" id="KW-0472">Membrane</keyword>
<protein>
    <submittedName>
        <fullName evidence="2">Uncharacterized protein</fullName>
    </submittedName>
</protein>
<dbReference type="Proteomes" id="UP000322524">
    <property type="component" value="Unassembled WGS sequence"/>
</dbReference>
<proteinExistence type="predicted"/>
<accession>A0A5D4SUK9</accession>
<gene>
    <name evidence="2" type="ORF">FZC76_16075</name>
</gene>
<dbReference type="RefSeq" id="WP_148989185.1">
    <property type="nucleotide sequence ID" value="NZ_VTEV01000006.1"/>
</dbReference>
<evidence type="ECO:0000313" key="2">
    <source>
        <dbReference type="EMBL" id="TYS67043.1"/>
    </source>
</evidence>
<evidence type="ECO:0000256" key="1">
    <source>
        <dbReference type="SAM" id="Phobius"/>
    </source>
</evidence>
<name>A0A5D4SUK9_9BACI</name>
<comment type="caution">
    <text evidence="2">The sequence shown here is derived from an EMBL/GenBank/DDBJ whole genome shotgun (WGS) entry which is preliminary data.</text>
</comment>
<feature type="transmembrane region" description="Helical" evidence="1">
    <location>
        <begin position="7"/>
        <end position="24"/>
    </location>
</feature>
<feature type="transmembrane region" description="Helical" evidence="1">
    <location>
        <begin position="78"/>
        <end position="102"/>
    </location>
</feature>
<dbReference type="AlphaFoldDB" id="A0A5D4SUK9"/>
<feature type="transmembrane region" description="Helical" evidence="1">
    <location>
        <begin position="114"/>
        <end position="140"/>
    </location>
</feature>
<evidence type="ECO:0000313" key="3">
    <source>
        <dbReference type="Proteomes" id="UP000322524"/>
    </source>
</evidence>
<reference evidence="2 3" key="1">
    <citation type="submission" date="2019-08" db="EMBL/GenBank/DDBJ databases">
        <title>Bacillus genomes from the desert of Cuatro Cienegas, Coahuila.</title>
        <authorList>
            <person name="Olmedo-Alvarez G."/>
        </authorList>
    </citation>
    <scope>NUCLEOTIDE SEQUENCE [LARGE SCALE GENOMIC DNA]</scope>
    <source>
        <strain evidence="2 3">CH28_1T</strain>
    </source>
</reference>
<keyword evidence="1" id="KW-1133">Transmembrane helix</keyword>
<organism evidence="2 3">
    <name type="scientific">Sutcliffiella horikoshii</name>
    <dbReference type="NCBI Taxonomy" id="79883"/>
    <lineage>
        <taxon>Bacteria</taxon>
        <taxon>Bacillati</taxon>
        <taxon>Bacillota</taxon>
        <taxon>Bacilli</taxon>
        <taxon>Bacillales</taxon>
        <taxon>Bacillaceae</taxon>
        <taxon>Sutcliffiella</taxon>
    </lineage>
</organism>